<feature type="domain" description="Peptidase M13 N-terminal" evidence="10">
    <location>
        <begin position="150"/>
        <end position="502"/>
    </location>
</feature>
<evidence type="ECO:0000256" key="4">
    <source>
        <dbReference type="ARBA" id="ARBA00022801"/>
    </source>
</evidence>
<dbReference type="AlphaFoldDB" id="A0A668V466"/>
<dbReference type="GeneID" id="116323754"/>
<sequence length="741" mass="84051">MSETELEILQQLESDRQRLHMSYSNIEHRVKPVWMKYRLFFLVGCFLLAVVVGLINYLSHHFHTVTPCLSPACQWASAHLSTSADPFTQPCDYFLYTCGSDRLLLDSERGQRSHGFTLHTENQRKSVQSKQEDGGLTEDKTLSRKAVLLQYLKKILETDNGMNSSAVQKTKGFYHSCLDTQSIETAGADPFLTLIQKLGGWAVSGQWNQTDFNTTLGLLMRDYNTFPFFNIFVGKDPYEAARGINKRYIQIDQPDLLIPIEWNSQTEKSRAKTETLRPFLASCQKYLDLLGAPKSSSLIHVGSFVSLSSQLAVAFSPLESRLSKGQLYQRMTIKALQRQAPAIDWLGCLQAAFHPLPLSADDDVLLHNLPYIVQMSNTIIKWLNKPELSNSAPLHTFMVLNLLHTLMPAMDSRFFETAKNFSMALGNTEEEAPRWKHCVLETERGFDSVLTHLLSEVTAQKEAEKIIQSVFNSFKSKLHELEWIDQTSRQLVMEKVDSAIPKLWTTKEPSSEAKLDLLFSEMTVSNQNFFSNYVQLLSLWQKKRIELLITQPEDIDILSVRPFLFGKSLLFPMGMFVPPLFHPTYPRAMNYGAAGFLVAKDILHLLLPDISSQSKTVYAVGECVWTHYLTVSEKAGRGGEFPLSAAQQQEVWVQYTALQVALQAYHQNLMQQPNDTSLSGISYTRLFFRSFSQVNCEADPYHDSMPFEPAFLITVICAKYNLCPTSPQCSIQTKQNSLQAC</sequence>
<evidence type="ECO:0000313" key="12">
    <source>
        <dbReference type="Proteomes" id="UP000472276"/>
    </source>
</evidence>
<evidence type="ECO:0000256" key="6">
    <source>
        <dbReference type="ARBA" id="ARBA00023049"/>
    </source>
</evidence>
<accession>A0A668V466</accession>
<dbReference type="Gene3D" id="1.10.1380.10">
    <property type="entry name" value="Neutral endopeptidase , domain2"/>
    <property type="match status" value="1"/>
</dbReference>
<evidence type="ECO:0000256" key="1">
    <source>
        <dbReference type="ARBA" id="ARBA00001947"/>
    </source>
</evidence>
<reference evidence="11" key="2">
    <citation type="submission" date="2025-09" db="UniProtKB">
        <authorList>
            <consortium name="Ensembl"/>
        </authorList>
    </citation>
    <scope>IDENTIFICATION</scope>
</reference>
<evidence type="ECO:0008006" key="13">
    <source>
        <dbReference type="Google" id="ProtNLM"/>
    </source>
</evidence>
<keyword evidence="8" id="KW-1133">Transmembrane helix</keyword>
<dbReference type="GO" id="GO:0004222">
    <property type="term" value="F:metalloendopeptidase activity"/>
    <property type="evidence" value="ECO:0007669"/>
    <property type="project" value="InterPro"/>
</dbReference>
<evidence type="ECO:0000259" key="9">
    <source>
        <dbReference type="Pfam" id="PF01431"/>
    </source>
</evidence>
<protein>
    <recommendedName>
        <fullName evidence="13">Kell metallo-endopeptidase (Kell blood group)</fullName>
    </recommendedName>
</protein>
<dbReference type="InterPro" id="IPR042089">
    <property type="entry name" value="Peptidase_M13_dom_2"/>
</dbReference>
<feature type="domain" description="Peptidase M13 C-terminal" evidence="9">
    <location>
        <begin position="568"/>
        <end position="701"/>
    </location>
</feature>
<keyword evidence="2" id="KW-0645">Protease</keyword>
<proteinExistence type="predicted"/>
<comment type="cofactor">
    <cofactor evidence="1">
        <name>Zn(2+)</name>
        <dbReference type="ChEBI" id="CHEBI:29105"/>
    </cofactor>
</comment>
<keyword evidence="6" id="KW-0482">Metalloprotease</keyword>
<evidence type="ECO:0000256" key="2">
    <source>
        <dbReference type="ARBA" id="ARBA00022670"/>
    </source>
</evidence>
<evidence type="ECO:0000259" key="10">
    <source>
        <dbReference type="Pfam" id="PF05649"/>
    </source>
</evidence>
<dbReference type="SUPFAM" id="SSF55486">
    <property type="entry name" value="Metalloproteases ('zincins'), catalytic domain"/>
    <property type="match status" value="1"/>
</dbReference>
<dbReference type="InterPro" id="IPR008753">
    <property type="entry name" value="Peptidase_M13_N"/>
</dbReference>
<dbReference type="Ensembl" id="ENSOABT00000046893.2">
    <property type="protein sequence ID" value="ENSOABP00000045692.2"/>
    <property type="gene ID" value="ENSOABG00000020496.2"/>
</dbReference>
<feature type="transmembrane region" description="Helical" evidence="8">
    <location>
        <begin position="39"/>
        <end position="58"/>
    </location>
</feature>
<dbReference type="GO" id="GO:0016485">
    <property type="term" value="P:protein processing"/>
    <property type="evidence" value="ECO:0007669"/>
    <property type="project" value="TreeGrafter"/>
</dbReference>
<evidence type="ECO:0000256" key="5">
    <source>
        <dbReference type="ARBA" id="ARBA00022833"/>
    </source>
</evidence>
<gene>
    <name evidence="11" type="primary">KEL</name>
</gene>
<keyword evidence="3" id="KW-0479">Metal-binding</keyword>
<keyword evidence="4" id="KW-0378">Hydrolase</keyword>
<keyword evidence="8" id="KW-0472">Membrane</keyword>
<keyword evidence="5" id="KW-0862">Zinc</keyword>
<dbReference type="GO" id="GO:0005886">
    <property type="term" value="C:plasma membrane"/>
    <property type="evidence" value="ECO:0007669"/>
    <property type="project" value="TreeGrafter"/>
</dbReference>
<dbReference type="InterPro" id="IPR018497">
    <property type="entry name" value="Peptidase_M13_C"/>
</dbReference>
<dbReference type="PANTHER" id="PTHR11733:SF128">
    <property type="entry name" value="KELL BLOOD GROUP GLYCOPROTEIN"/>
    <property type="match status" value="1"/>
</dbReference>
<dbReference type="OMA" id="CLEHHYA"/>
<keyword evidence="8" id="KW-0812">Transmembrane</keyword>
<dbReference type="Pfam" id="PF01431">
    <property type="entry name" value="Peptidase_M13"/>
    <property type="match status" value="1"/>
</dbReference>
<keyword evidence="12" id="KW-1185">Reference proteome</keyword>
<organism evidence="11 12">
    <name type="scientific">Oreochromis aureus</name>
    <name type="common">Israeli tilapia</name>
    <name type="synonym">Chromis aureus</name>
    <dbReference type="NCBI Taxonomy" id="47969"/>
    <lineage>
        <taxon>Eukaryota</taxon>
        <taxon>Metazoa</taxon>
        <taxon>Chordata</taxon>
        <taxon>Craniata</taxon>
        <taxon>Vertebrata</taxon>
        <taxon>Euteleostomi</taxon>
        <taxon>Actinopterygii</taxon>
        <taxon>Neopterygii</taxon>
        <taxon>Teleostei</taxon>
        <taxon>Neoteleostei</taxon>
        <taxon>Acanthomorphata</taxon>
        <taxon>Ovalentaria</taxon>
        <taxon>Cichlomorphae</taxon>
        <taxon>Cichliformes</taxon>
        <taxon>Cichlidae</taxon>
        <taxon>African cichlids</taxon>
        <taxon>Pseudocrenilabrinae</taxon>
        <taxon>Oreochromini</taxon>
        <taxon>Oreochromis</taxon>
    </lineage>
</organism>
<dbReference type="PANTHER" id="PTHR11733">
    <property type="entry name" value="ZINC METALLOPROTEASE FAMILY M13 NEPRILYSIN-RELATED"/>
    <property type="match status" value="1"/>
</dbReference>
<dbReference type="InterPro" id="IPR000718">
    <property type="entry name" value="Peptidase_M13"/>
</dbReference>
<dbReference type="Pfam" id="PF05649">
    <property type="entry name" value="Peptidase_M13_N"/>
    <property type="match status" value="1"/>
</dbReference>
<dbReference type="InterPro" id="IPR024079">
    <property type="entry name" value="MetalloPept_cat_dom_sf"/>
</dbReference>
<evidence type="ECO:0000256" key="3">
    <source>
        <dbReference type="ARBA" id="ARBA00022723"/>
    </source>
</evidence>
<evidence type="ECO:0000313" key="11">
    <source>
        <dbReference type="Ensembl" id="ENSOABP00000045692.2"/>
    </source>
</evidence>
<evidence type="ECO:0000256" key="7">
    <source>
        <dbReference type="SAM" id="MobiDB-lite"/>
    </source>
</evidence>
<dbReference type="Gene3D" id="3.40.390.10">
    <property type="entry name" value="Collagenase (Catalytic Domain)"/>
    <property type="match status" value="1"/>
</dbReference>
<dbReference type="Proteomes" id="UP000472276">
    <property type="component" value="Unassembled WGS sequence"/>
</dbReference>
<evidence type="ECO:0000256" key="8">
    <source>
        <dbReference type="SAM" id="Phobius"/>
    </source>
</evidence>
<dbReference type="GO" id="GO:0046872">
    <property type="term" value="F:metal ion binding"/>
    <property type="evidence" value="ECO:0007669"/>
    <property type="project" value="UniProtKB-KW"/>
</dbReference>
<feature type="region of interest" description="Disordered" evidence="7">
    <location>
        <begin position="115"/>
        <end position="137"/>
    </location>
</feature>
<reference evidence="11" key="1">
    <citation type="submission" date="2025-08" db="UniProtKB">
        <authorList>
            <consortium name="Ensembl"/>
        </authorList>
    </citation>
    <scope>IDENTIFICATION</scope>
</reference>
<dbReference type="RefSeq" id="XP_031600039.1">
    <property type="nucleotide sequence ID" value="XM_031744179.2"/>
</dbReference>
<name>A0A668V466_OREAU</name>
<dbReference type="PROSITE" id="PS51885">
    <property type="entry name" value="NEPRILYSIN"/>
    <property type="match status" value="1"/>
</dbReference>